<sequence length="225" mass="25310">MPLGLLLKLARKYVKITMYAVCSTGLGYSTTQSSRERAEDAFLLLVFTTLAQCSFQFLYKLQAAEFVADDSAEQAQEFDLSHDTIHELFDSPPPSPVVHPATAAHEVELQHLEFLFQDDEEVKDWSTCPPQQEQFTFKKQDQTTSSISPRPTSSCRPPTLTTVYEDIEAERENGDTLIVSSSCSAVLDFPIATPQFNNLPRNKRSIPAKRLHSYSRSKKVKSVKT</sequence>
<gene>
    <name evidence="2" type="ORF">TRICI_003482</name>
</gene>
<dbReference type="VEuPathDB" id="FungiDB:TRICI_003482"/>
<evidence type="ECO:0000313" key="2">
    <source>
        <dbReference type="EMBL" id="KAA8912365.1"/>
    </source>
</evidence>
<feature type="region of interest" description="Disordered" evidence="1">
    <location>
        <begin position="137"/>
        <end position="159"/>
    </location>
</feature>
<comment type="caution">
    <text evidence="2">The sequence shown here is derived from an EMBL/GenBank/DDBJ whole genome shotgun (WGS) entry which is preliminary data.</text>
</comment>
<organism evidence="2 3">
    <name type="scientific">Trichomonascus ciferrii</name>
    <dbReference type="NCBI Taxonomy" id="44093"/>
    <lineage>
        <taxon>Eukaryota</taxon>
        <taxon>Fungi</taxon>
        <taxon>Dikarya</taxon>
        <taxon>Ascomycota</taxon>
        <taxon>Saccharomycotina</taxon>
        <taxon>Dipodascomycetes</taxon>
        <taxon>Dipodascales</taxon>
        <taxon>Trichomonascaceae</taxon>
        <taxon>Trichomonascus</taxon>
        <taxon>Trichomonascus ciferrii complex</taxon>
    </lineage>
</organism>
<reference evidence="2" key="1">
    <citation type="journal article" date="2019" name="G3 (Bethesda)">
        <title>Genome Assemblies of Two Rare Opportunistic Yeast Pathogens: Diutina rugosa (syn. Candida rugosa) and Trichomonascus ciferrii (syn. Candida ciferrii).</title>
        <authorList>
            <person name="Mixao V."/>
            <person name="Saus E."/>
            <person name="Hansen A.P."/>
            <person name="Lass-Florl C."/>
            <person name="Gabaldon T."/>
        </authorList>
    </citation>
    <scope>NUCLEOTIDE SEQUENCE</scope>
    <source>
        <strain evidence="2">CBS 4856</strain>
    </source>
</reference>
<dbReference type="AlphaFoldDB" id="A0A642V4X9"/>
<evidence type="ECO:0000313" key="3">
    <source>
        <dbReference type="Proteomes" id="UP000761534"/>
    </source>
</evidence>
<dbReference type="EMBL" id="SWFS01000256">
    <property type="protein sequence ID" value="KAA8912365.1"/>
    <property type="molecule type" value="Genomic_DNA"/>
</dbReference>
<evidence type="ECO:0000256" key="1">
    <source>
        <dbReference type="SAM" id="MobiDB-lite"/>
    </source>
</evidence>
<accession>A0A642V4X9</accession>
<proteinExistence type="predicted"/>
<feature type="compositionally biased region" description="Basic residues" evidence="1">
    <location>
        <begin position="201"/>
        <end position="225"/>
    </location>
</feature>
<name>A0A642V4X9_9ASCO</name>
<dbReference type="Proteomes" id="UP000761534">
    <property type="component" value="Unassembled WGS sequence"/>
</dbReference>
<feature type="compositionally biased region" description="Low complexity" evidence="1">
    <location>
        <begin position="143"/>
        <end position="159"/>
    </location>
</feature>
<keyword evidence="3" id="KW-1185">Reference proteome</keyword>
<feature type="region of interest" description="Disordered" evidence="1">
    <location>
        <begin position="198"/>
        <end position="225"/>
    </location>
</feature>
<protein>
    <submittedName>
        <fullName evidence="2">Uncharacterized protein</fullName>
    </submittedName>
</protein>